<keyword evidence="9" id="KW-0479">Metal-binding</keyword>
<dbReference type="Gene3D" id="3.30.565.10">
    <property type="entry name" value="Histidine kinase-like ATPase, C-terminal domain"/>
    <property type="match status" value="1"/>
</dbReference>
<comment type="caution">
    <text evidence="19">The sequence shown here is derived from an EMBL/GenBank/DDBJ whole genome shotgun (WGS) entry which is preliminary data.</text>
</comment>
<evidence type="ECO:0000259" key="16">
    <source>
        <dbReference type="PROSITE" id="PS50109"/>
    </source>
</evidence>
<organism evidence="19 20">
    <name type="scientific">Geomesophilobacter sediminis</name>
    <dbReference type="NCBI Taxonomy" id="2798584"/>
    <lineage>
        <taxon>Bacteria</taxon>
        <taxon>Pseudomonadati</taxon>
        <taxon>Thermodesulfobacteriota</taxon>
        <taxon>Desulfuromonadia</taxon>
        <taxon>Geobacterales</taxon>
        <taxon>Geobacteraceae</taxon>
        <taxon>Geomesophilobacter</taxon>
    </lineage>
</organism>
<dbReference type="SUPFAM" id="SSF55785">
    <property type="entry name" value="PYP-like sensor domain (PAS domain)"/>
    <property type="match status" value="3"/>
</dbReference>
<dbReference type="PANTHER" id="PTHR24421:SF58">
    <property type="entry name" value="SIGNAL TRANSDUCTION HISTIDINE-PROTEIN KINASE_PHOSPHATASE UHPB"/>
    <property type="match status" value="1"/>
</dbReference>
<keyword evidence="20" id="KW-1185">Reference proteome</keyword>
<dbReference type="GO" id="GO:0000155">
    <property type="term" value="F:phosphorelay sensor kinase activity"/>
    <property type="evidence" value="ECO:0007669"/>
    <property type="project" value="InterPro"/>
</dbReference>
<keyword evidence="8" id="KW-0808">Transferase</keyword>
<evidence type="ECO:0000256" key="3">
    <source>
        <dbReference type="ARBA" id="ARBA00004496"/>
    </source>
</evidence>
<evidence type="ECO:0000313" key="19">
    <source>
        <dbReference type="EMBL" id="MBJ6727388.1"/>
    </source>
</evidence>
<dbReference type="CDD" id="cd16917">
    <property type="entry name" value="HATPase_UhpB-NarQ-NarX-like"/>
    <property type="match status" value="1"/>
</dbReference>
<dbReference type="GO" id="GO:0016020">
    <property type="term" value="C:membrane"/>
    <property type="evidence" value="ECO:0007669"/>
    <property type="project" value="InterPro"/>
</dbReference>
<dbReference type="PRINTS" id="PR00344">
    <property type="entry name" value="BCTRLSENSOR"/>
</dbReference>
<dbReference type="PROSITE" id="PS50113">
    <property type="entry name" value="PAC"/>
    <property type="match status" value="2"/>
</dbReference>
<keyword evidence="6" id="KW-0004">4Fe-4S</keyword>
<evidence type="ECO:0000256" key="11">
    <source>
        <dbReference type="ARBA" id="ARBA00023004"/>
    </source>
</evidence>
<dbReference type="GO" id="GO:0051539">
    <property type="term" value="F:4 iron, 4 sulfur cluster binding"/>
    <property type="evidence" value="ECO:0007669"/>
    <property type="project" value="UniProtKB-KW"/>
</dbReference>
<feature type="domain" description="PAC" evidence="18">
    <location>
        <begin position="388"/>
        <end position="438"/>
    </location>
</feature>
<dbReference type="Gene3D" id="3.30.450.20">
    <property type="entry name" value="PAS domain"/>
    <property type="match status" value="3"/>
</dbReference>
<dbReference type="PANTHER" id="PTHR24421">
    <property type="entry name" value="NITRATE/NITRITE SENSOR PROTEIN NARX-RELATED"/>
    <property type="match status" value="1"/>
</dbReference>
<dbReference type="SUPFAM" id="SSF55874">
    <property type="entry name" value="ATPase domain of HSP90 chaperone/DNA topoisomerase II/histidine kinase"/>
    <property type="match status" value="1"/>
</dbReference>
<evidence type="ECO:0000259" key="18">
    <source>
        <dbReference type="PROSITE" id="PS50113"/>
    </source>
</evidence>
<dbReference type="InterPro" id="IPR013656">
    <property type="entry name" value="PAS_4"/>
</dbReference>
<evidence type="ECO:0000256" key="1">
    <source>
        <dbReference type="ARBA" id="ARBA00000085"/>
    </source>
</evidence>
<sequence length="797" mass="89327">MLPEPAVSKHTFDQLVDLAQVRRLLQLHTRLSGLACGLLDETGNLILGVGFEEVCTRFHWSNPESFARCWRGDPQTRETLRSFAGEVFESTCKNGMVNIAMPIVIEGKRLALFFAGQFFYEDSSPDLARFRREAERFGFDTEAYLAALQRVPLLSRSHVADTVRFLHQLVQLMAEAGHANLMRVRDHEQRQQIERELFILTEAVNRSADPFLVIDQTHRFAYVNDAACRSLGYRREELLTMSPPDINPDVTHAMVEKVLTSTPDGGYAGMLESRHRTRDGRIFPVELSSSIFIYGGGKYLLTVARDISERREAQQLITLMSAALDKVREAAFLIDEEGNFVYVNQEACRSLGYEKEQLLRLGVCDIDPDYSPEVRAQAYTDLMKMGTRRFETRHCARSGAVFPVEITSTLFEFGATRYILSLARDITERKRLETSLRESEAKFRTVAENIPVNISRYDRQGRTLYINPNLERTLGLSLDEVYGKSPRELGHAAVYPEFVAALERVLASARSELLDMSFVEGDEEIHHQIKFVPERDPKGELSSVLAMGTDVTDLNRSSKQLLDQQKKLSDMALELSLAEERERRRIATDLHDTLGQDLTLARIKLGALPREGLSGNQGAELATIQGLLETAIGRVRRLTHLIAPPILESAGLEAALKWLARQLEKDYGLKIEFQDDNRKKDIRREAQMEVYNSVRELLINVAKHAGTKTARLSVGLVEERFAVTVADDGVGFAAARAANGTASDGFGLFNVRRRILHLGGSFQIDSAPGGGTRVSIRMPLAAQTNQGLQPESQGRGT</sequence>
<dbReference type="GO" id="GO:0046872">
    <property type="term" value="F:metal ion binding"/>
    <property type="evidence" value="ECO:0007669"/>
    <property type="project" value="UniProtKB-KW"/>
</dbReference>
<evidence type="ECO:0000256" key="4">
    <source>
        <dbReference type="ARBA" id="ARBA00012438"/>
    </source>
</evidence>
<dbReference type="EMBL" id="JAEMHM010000023">
    <property type="protein sequence ID" value="MBJ6727388.1"/>
    <property type="molecule type" value="Genomic_DNA"/>
</dbReference>
<dbReference type="InterPro" id="IPR050482">
    <property type="entry name" value="Sensor_HK_TwoCompSys"/>
</dbReference>
<dbReference type="Pfam" id="PF02518">
    <property type="entry name" value="HATPase_c"/>
    <property type="match status" value="1"/>
</dbReference>
<evidence type="ECO:0000256" key="5">
    <source>
        <dbReference type="ARBA" id="ARBA00017322"/>
    </source>
</evidence>
<comment type="function">
    <text evidence="14">Member of the two-component regulatory system NreB/NreC involved in the control of dissimilatory nitrate/nitrite reduction in response to oxygen. NreB functions as a direct oxygen sensor histidine kinase which is autophosphorylated, in the absence of oxygen, probably at the conserved histidine residue, and transfers its phosphate group probably to a conserved aspartate residue of NreC. NreB/NreC activates the expression of the nitrate (narGHJI) and nitrite (nir) reductase operons, as well as the putative nitrate transporter gene narT.</text>
</comment>
<evidence type="ECO:0000256" key="13">
    <source>
        <dbReference type="ARBA" id="ARBA00023014"/>
    </source>
</evidence>
<evidence type="ECO:0000256" key="10">
    <source>
        <dbReference type="ARBA" id="ARBA00022777"/>
    </source>
</evidence>
<keyword evidence="11" id="KW-0408">Iron</keyword>
<dbReference type="Proteomes" id="UP000636888">
    <property type="component" value="Unassembled WGS sequence"/>
</dbReference>
<dbReference type="NCBIfam" id="TIGR00229">
    <property type="entry name" value="sensory_box"/>
    <property type="match status" value="3"/>
</dbReference>
<dbReference type="SMART" id="SM00091">
    <property type="entry name" value="PAS"/>
    <property type="match status" value="3"/>
</dbReference>
<feature type="domain" description="PAS" evidence="17">
    <location>
        <begin position="439"/>
        <end position="509"/>
    </location>
</feature>
<evidence type="ECO:0000256" key="2">
    <source>
        <dbReference type="ARBA" id="ARBA00001966"/>
    </source>
</evidence>
<evidence type="ECO:0000256" key="8">
    <source>
        <dbReference type="ARBA" id="ARBA00022679"/>
    </source>
</evidence>
<keyword evidence="13" id="KW-0411">Iron-sulfur</keyword>
<dbReference type="EC" id="2.7.13.3" evidence="4"/>
<dbReference type="Pfam" id="PF08448">
    <property type="entry name" value="PAS_4"/>
    <property type="match status" value="1"/>
</dbReference>
<dbReference type="Gene3D" id="1.20.5.1930">
    <property type="match status" value="1"/>
</dbReference>
<dbReference type="SMART" id="SM00086">
    <property type="entry name" value="PAC"/>
    <property type="match status" value="3"/>
</dbReference>
<keyword evidence="10" id="KW-0418">Kinase</keyword>
<name>A0A8J7M287_9BACT</name>
<dbReference type="InterPro" id="IPR018771">
    <property type="entry name" value="PocR_dom"/>
</dbReference>
<evidence type="ECO:0000256" key="6">
    <source>
        <dbReference type="ARBA" id="ARBA00022485"/>
    </source>
</evidence>
<dbReference type="InterPro" id="IPR013767">
    <property type="entry name" value="PAS_fold"/>
</dbReference>
<evidence type="ECO:0000256" key="14">
    <source>
        <dbReference type="ARBA" id="ARBA00024827"/>
    </source>
</evidence>
<keyword evidence="7" id="KW-0963">Cytoplasm</keyword>
<proteinExistence type="predicted"/>
<dbReference type="InterPro" id="IPR000700">
    <property type="entry name" value="PAS-assoc_C"/>
</dbReference>
<comment type="cofactor">
    <cofactor evidence="2">
        <name>[4Fe-4S] cluster</name>
        <dbReference type="ChEBI" id="CHEBI:49883"/>
    </cofactor>
</comment>
<dbReference type="Pfam" id="PF07730">
    <property type="entry name" value="HisKA_3"/>
    <property type="match status" value="1"/>
</dbReference>
<evidence type="ECO:0000256" key="15">
    <source>
        <dbReference type="ARBA" id="ARBA00030800"/>
    </source>
</evidence>
<dbReference type="InterPro" id="IPR004358">
    <property type="entry name" value="Sig_transdc_His_kin-like_C"/>
</dbReference>
<dbReference type="GO" id="GO:0005737">
    <property type="term" value="C:cytoplasm"/>
    <property type="evidence" value="ECO:0007669"/>
    <property type="project" value="UniProtKB-SubCell"/>
</dbReference>
<comment type="subcellular location">
    <subcellularLocation>
        <location evidence="3">Cytoplasm</location>
    </subcellularLocation>
</comment>
<feature type="domain" description="PAC" evidence="18">
    <location>
        <begin position="269"/>
        <end position="319"/>
    </location>
</feature>
<dbReference type="PROSITE" id="PS50112">
    <property type="entry name" value="PAS"/>
    <property type="match status" value="3"/>
</dbReference>
<dbReference type="InterPro" id="IPR011712">
    <property type="entry name" value="Sig_transdc_His_kin_sub3_dim/P"/>
</dbReference>
<reference evidence="19" key="1">
    <citation type="submission" date="2020-12" db="EMBL/GenBank/DDBJ databases">
        <title>Geomonas sp. Red875, isolated from river sediment.</title>
        <authorList>
            <person name="Xu Z."/>
            <person name="Zhang Z."/>
            <person name="Masuda Y."/>
            <person name="Itoh H."/>
            <person name="Senoo K."/>
        </authorList>
    </citation>
    <scope>NUCLEOTIDE SEQUENCE</scope>
    <source>
        <strain evidence="19">Red875</strain>
    </source>
</reference>
<dbReference type="Pfam" id="PF13426">
    <property type="entry name" value="PAS_9"/>
    <property type="match status" value="1"/>
</dbReference>
<feature type="domain" description="PAS" evidence="17">
    <location>
        <begin position="200"/>
        <end position="239"/>
    </location>
</feature>
<dbReference type="Pfam" id="PF10114">
    <property type="entry name" value="PocR"/>
    <property type="match status" value="1"/>
</dbReference>
<dbReference type="PROSITE" id="PS50109">
    <property type="entry name" value="HIS_KIN"/>
    <property type="match status" value="1"/>
</dbReference>
<dbReference type="CDD" id="cd00130">
    <property type="entry name" value="PAS"/>
    <property type="match status" value="3"/>
</dbReference>
<evidence type="ECO:0000256" key="9">
    <source>
        <dbReference type="ARBA" id="ARBA00022723"/>
    </source>
</evidence>
<evidence type="ECO:0000256" key="7">
    <source>
        <dbReference type="ARBA" id="ARBA00022490"/>
    </source>
</evidence>
<keyword evidence="12" id="KW-0902">Two-component regulatory system</keyword>
<dbReference type="InterPro" id="IPR005467">
    <property type="entry name" value="His_kinase_dom"/>
</dbReference>
<dbReference type="GO" id="GO:0046983">
    <property type="term" value="F:protein dimerization activity"/>
    <property type="evidence" value="ECO:0007669"/>
    <property type="project" value="InterPro"/>
</dbReference>
<dbReference type="InterPro" id="IPR035965">
    <property type="entry name" value="PAS-like_dom_sf"/>
</dbReference>
<dbReference type="SMART" id="SM00387">
    <property type="entry name" value="HATPase_c"/>
    <property type="match status" value="1"/>
</dbReference>
<dbReference type="InterPro" id="IPR036890">
    <property type="entry name" value="HATPase_C_sf"/>
</dbReference>
<accession>A0A8J7M287</accession>
<evidence type="ECO:0000259" key="17">
    <source>
        <dbReference type="PROSITE" id="PS50112"/>
    </source>
</evidence>
<evidence type="ECO:0000256" key="12">
    <source>
        <dbReference type="ARBA" id="ARBA00023012"/>
    </source>
</evidence>
<dbReference type="AlphaFoldDB" id="A0A8J7M287"/>
<feature type="domain" description="PAS" evidence="17">
    <location>
        <begin position="316"/>
        <end position="359"/>
    </location>
</feature>
<gene>
    <name evidence="19" type="ORF">JFN93_21965</name>
</gene>
<dbReference type="Pfam" id="PF00989">
    <property type="entry name" value="PAS"/>
    <property type="match status" value="1"/>
</dbReference>
<comment type="catalytic activity">
    <reaction evidence="1">
        <text>ATP + protein L-histidine = ADP + protein N-phospho-L-histidine.</text>
        <dbReference type="EC" id="2.7.13.3"/>
    </reaction>
</comment>
<dbReference type="InterPro" id="IPR003594">
    <property type="entry name" value="HATPase_dom"/>
</dbReference>
<dbReference type="RefSeq" id="WP_199386442.1">
    <property type="nucleotide sequence ID" value="NZ_JAEMHM010000023.1"/>
</dbReference>
<evidence type="ECO:0000313" key="20">
    <source>
        <dbReference type="Proteomes" id="UP000636888"/>
    </source>
</evidence>
<feature type="domain" description="Histidine kinase" evidence="16">
    <location>
        <begin position="687"/>
        <end position="782"/>
    </location>
</feature>
<protein>
    <recommendedName>
        <fullName evidence="5">Oxygen sensor histidine kinase NreB</fullName>
        <ecNumber evidence="4">2.7.13.3</ecNumber>
    </recommendedName>
    <alternativeName>
        <fullName evidence="15">Nitrogen regulation protein B</fullName>
    </alternativeName>
</protein>
<dbReference type="InterPro" id="IPR001610">
    <property type="entry name" value="PAC"/>
</dbReference>
<dbReference type="InterPro" id="IPR000014">
    <property type="entry name" value="PAS"/>
</dbReference>